<comment type="similarity">
    <text evidence="2">Belongs to the TMEM59 family.</text>
</comment>
<evidence type="ECO:0000256" key="3">
    <source>
        <dbReference type="ARBA" id="ARBA00022692"/>
    </source>
</evidence>
<feature type="chain" id="PRO_5044821285" evidence="11">
    <location>
        <begin position="22"/>
        <end position="294"/>
    </location>
</feature>
<evidence type="ECO:0000313" key="12">
    <source>
        <dbReference type="EMBL" id="KAL2722441.1"/>
    </source>
</evidence>
<feature type="compositionally biased region" description="Acidic residues" evidence="9">
    <location>
        <begin position="284"/>
        <end position="294"/>
    </location>
</feature>
<organism evidence="12 13">
    <name type="scientific">Vespula squamosa</name>
    <name type="common">Southern yellow jacket</name>
    <name type="synonym">Wasp</name>
    <dbReference type="NCBI Taxonomy" id="30214"/>
    <lineage>
        <taxon>Eukaryota</taxon>
        <taxon>Metazoa</taxon>
        <taxon>Ecdysozoa</taxon>
        <taxon>Arthropoda</taxon>
        <taxon>Hexapoda</taxon>
        <taxon>Insecta</taxon>
        <taxon>Pterygota</taxon>
        <taxon>Neoptera</taxon>
        <taxon>Endopterygota</taxon>
        <taxon>Hymenoptera</taxon>
        <taxon>Apocrita</taxon>
        <taxon>Aculeata</taxon>
        <taxon>Vespoidea</taxon>
        <taxon>Vespidae</taxon>
        <taxon>Vespinae</taxon>
        <taxon>Vespula</taxon>
    </lineage>
</organism>
<protein>
    <submittedName>
        <fullName evidence="12">Transmembrane protein 59-like</fullName>
    </submittedName>
</protein>
<dbReference type="EMBL" id="JAUDFV010000141">
    <property type="protein sequence ID" value="KAL2722441.1"/>
    <property type="molecule type" value="Genomic_DNA"/>
</dbReference>
<evidence type="ECO:0000256" key="2">
    <source>
        <dbReference type="ARBA" id="ARBA00009643"/>
    </source>
</evidence>
<evidence type="ECO:0000256" key="6">
    <source>
        <dbReference type="ARBA" id="ARBA00023034"/>
    </source>
</evidence>
<reference evidence="12 13" key="1">
    <citation type="journal article" date="2024" name="Ann. Entomol. Soc. Am.">
        <title>Genomic analyses of the southern and eastern yellowjacket wasps (Hymenoptera: Vespidae) reveal evolutionary signatures of social life.</title>
        <authorList>
            <person name="Catto M.A."/>
            <person name="Caine P.B."/>
            <person name="Orr S.E."/>
            <person name="Hunt B.G."/>
            <person name="Goodisman M.A.D."/>
        </authorList>
    </citation>
    <scope>NUCLEOTIDE SEQUENCE [LARGE SCALE GENOMIC DNA]</scope>
    <source>
        <strain evidence="12">233</strain>
        <tissue evidence="12">Head and thorax</tissue>
    </source>
</reference>
<dbReference type="GO" id="GO:0000139">
    <property type="term" value="C:Golgi membrane"/>
    <property type="evidence" value="ECO:0007669"/>
    <property type="project" value="UniProtKB-SubCell"/>
</dbReference>
<proteinExistence type="inferred from homology"/>
<feature type="transmembrane region" description="Helical" evidence="10">
    <location>
        <begin position="220"/>
        <end position="242"/>
    </location>
</feature>
<comment type="subcellular location">
    <subcellularLocation>
        <location evidence="1">Golgi apparatus membrane</location>
        <topology evidence="1">Single-pass type I membrane protein</topology>
    </subcellularLocation>
</comment>
<keyword evidence="4 11" id="KW-0732">Signal</keyword>
<keyword evidence="8" id="KW-0325">Glycoprotein</keyword>
<sequence>MKKFKESAILLMLFLINIVYCDICYNFLNREDPCITLCEKTPFSFANSKYIKSCCQRGCRFFNLVDLNSGLEPNSLNGTRNACTASCKEAYAEPQDRYACSTGCDLMAKQRVFDLLSLFSIAIYLEEHVDSNTLLMYPDIPENDILKDPGIRKELLPRWWDSNGFKLPETHIKTVPMDAKTMNYETTSDYAGESKPTSSWISGSDWFQCASKHTVMPPPLFAPVAAAAAAILTVCMYLYNLYLEKRYYTKELAMEKAKALDEITSYTSDEESLNENLPPKYTDIDDELDDNVKV</sequence>
<feature type="signal peptide" evidence="11">
    <location>
        <begin position="1"/>
        <end position="21"/>
    </location>
</feature>
<evidence type="ECO:0000256" key="11">
    <source>
        <dbReference type="SAM" id="SignalP"/>
    </source>
</evidence>
<feature type="region of interest" description="Disordered" evidence="9">
    <location>
        <begin position="265"/>
        <end position="294"/>
    </location>
</feature>
<evidence type="ECO:0000256" key="5">
    <source>
        <dbReference type="ARBA" id="ARBA00022989"/>
    </source>
</evidence>
<evidence type="ECO:0000256" key="9">
    <source>
        <dbReference type="SAM" id="MobiDB-lite"/>
    </source>
</evidence>
<evidence type="ECO:0000256" key="8">
    <source>
        <dbReference type="ARBA" id="ARBA00023180"/>
    </source>
</evidence>
<name>A0ABD2APA6_VESSQ</name>
<dbReference type="Proteomes" id="UP001607302">
    <property type="component" value="Unassembled WGS sequence"/>
</dbReference>
<dbReference type="InterPro" id="IPR022065">
    <property type="entry name" value="Uncharacterised_TMEM59"/>
</dbReference>
<keyword evidence="7 10" id="KW-0472">Membrane</keyword>
<evidence type="ECO:0000313" key="13">
    <source>
        <dbReference type="Proteomes" id="UP001607302"/>
    </source>
</evidence>
<keyword evidence="3 10" id="KW-0812">Transmembrane</keyword>
<dbReference type="PANTHER" id="PTHR28652:SF2">
    <property type="entry name" value="TRANSMEMBRANE PROTEIN 59-LIKE PROTEIN"/>
    <property type="match status" value="1"/>
</dbReference>
<keyword evidence="5 10" id="KW-1133">Transmembrane helix</keyword>
<evidence type="ECO:0000256" key="1">
    <source>
        <dbReference type="ARBA" id="ARBA00004614"/>
    </source>
</evidence>
<evidence type="ECO:0000256" key="4">
    <source>
        <dbReference type="ARBA" id="ARBA00022729"/>
    </source>
</evidence>
<dbReference type="AlphaFoldDB" id="A0ABD2APA6"/>
<comment type="caution">
    <text evidence="12">The sequence shown here is derived from an EMBL/GenBank/DDBJ whole genome shotgun (WGS) entry which is preliminary data.</text>
</comment>
<dbReference type="PANTHER" id="PTHR28652">
    <property type="entry name" value="TRANSMEMBRANE PROTEIN 59-LIKE PROTEIN"/>
    <property type="match status" value="1"/>
</dbReference>
<evidence type="ECO:0000256" key="7">
    <source>
        <dbReference type="ARBA" id="ARBA00023136"/>
    </source>
</evidence>
<evidence type="ECO:0000256" key="10">
    <source>
        <dbReference type="SAM" id="Phobius"/>
    </source>
</evidence>
<keyword evidence="13" id="KW-1185">Reference proteome</keyword>
<dbReference type="Pfam" id="PF12280">
    <property type="entry name" value="BSMAP"/>
    <property type="match status" value="1"/>
</dbReference>
<gene>
    <name evidence="12" type="ORF">V1478_009304</name>
</gene>
<accession>A0ABD2APA6</accession>
<keyword evidence="6" id="KW-0333">Golgi apparatus</keyword>